<dbReference type="GO" id="GO:0046872">
    <property type="term" value="F:metal ion binding"/>
    <property type="evidence" value="ECO:0007669"/>
    <property type="project" value="UniProtKB-KW"/>
</dbReference>
<dbReference type="SUPFAM" id="SSF142019">
    <property type="entry name" value="Nqo1 FMN-binding domain-like"/>
    <property type="match status" value="1"/>
</dbReference>
<feature type="binding site" evidence="8">
    <location>
        <position position="370"/>
    </location>
    <ligand>
        <name>[4Fe-4S] cluster</name>
        <dbReference type="ChEBI" id="CHEBI:49883"/>
        <label>1</label>
    </ligand>
</feature>
<feature type="binding site" evidence="8">
    <location>
        <position position="374"/>
    </location>
    <ligand>
        <name>[4Fe-4S] cluster</name>
        <dbReference type="ChEBI" id="CHEBI:49883"/>
        <label>2</label>
    </ligand>
</feature>
<gene>
    <name evidence="10" type="primary">rsxC</name>
    <name evidence="8" type="synonym">rnfC</name>
    <name evidence="10" type="ORF">H8S44_09650</name>
</gene>
<evidence type="ECO:0000256" key="8">
    <source>
        <dbReference type="HAMAP-Rule" id="MF_00461"/>
    </source>
</evidence>
<dbReference type="InterPro" id="IPR026902">
    <property type="entry name" value="RnfC_N"/>
</dbReference>
<keyword evidence="4 8" id="KW-0677">Repeat</keyword>
<feature type="binding site" evidence="8">
    <location>
        <position position="364"/>
    </location>
    <ligand>
        <name>[4Fe-4S] cluster</name>
        <dbReference type="ChEBI" id="CHEBI:49883"/>
        <label>1</label>
    </ligand>
</feature>
<organism evidence="10 11">
    <name type="scientific">Anaerosacchariphilus hominis</name>
    <dbReference type="NCBI Taxonomy" id="2763017"/>
    <lineage>
        <taxon>Bacteria</taxon>
        <taxon>Bacillati</taxon>
        <taxon>Bacillota</taxon>
        <taxon>Clostridia</taxon>
        <taxon>Lachnospirales</taxon>
        <taxon>Lachnospiraceae</taxon>
        <taxon>Anaerosacchariphilus</taxon>
    </lineage>
</organism>
<dbReference type="Pfam" id="PF12838">
    <property type="entry name" value="Fer4_7"/>
    <property type="match status" value="1"/>
</dbReference>
<dbReference type="NCBIfam" id="NF003454">
    <property type="entry name" value="PRK05035.1"/>
    <property type="match status" value="1"/>
</dbReference>
<dbReference type="Proteomes" id="UP000649345">
    <property type="component" value="Unassembled WGS sequence"/>
</dbReference>
<dbReference type="RefSeq" id="WP_186873483.1">
    <property type="nucleotide sequence ID" value="NZ_JACOOR010000005.1"/>
</dbReference>
<dbReference type="AlphaFoldDB" id="A0A923LD96"/>
<dbReference type="PROSITE" id="PS51379">
    <property type="entry name" value="4FE4S_FER_2"/>
    <property type="match status" value="2"/>
</dbReference>
<keyword evidence="1 8" id="KW-0813">Transport</keyword>
<dbReference type="InterPro" id="IPR017896">
    <property type="entry name" value="4Fe4S_Fe-S-bd"/>
</dbReference>
<evidence type="ECO:0000313" key="11">
    <source>
        <dbReference type="Proteomes" id="UP000649345"/>
    </source>
</evidence>
<reference evidence="10" key="1">
    <citation type="submission" date="2020-08" db="EMBL/GenBank/DDBJ databases">
        <title>Genome public.</title>
        <authorList>
            <person name="Liu C."/>
            <person name="Sun Q."/>
        </authorList>
    </citation>
    <scope>NUCLEOTIDE SEQUENCE</scope>
    <source>
        <strain evidence="10">NSJ-68</strain>
    </source>
</reference>
<dbReference type="GO" id="GO:0022900">
    <property type="term" value="P:electron transport chain"/>
    <property type="evidence" value="ECO:0007669"/>
    <property type="project" value="UniProtKB-UniRule"/>
</dbReference>
<keyword evidence="6 8" id="KW-0408">Iron</keyword>
<evidence type="ECO:0000256" key="7">
    <source>
        <dbReference type="ARBA" id="ARBA00023014"/>
    </source>
</evidence>
<comment type="subunit">
    <text evidence="8">The complex is composed of six subunits: RnfA, RnfB, RnfC, RnfD, RnfE and RnfG.</text>
</comment>
<protein>
    <recommendedName>
        <fullName evidence="8">Ion-translocating oxidoreductase complex subunit C</fullName>
        <ecNumber evidence="8">7.-.-.-</ecNumber>
    </recommendedName>
    <alternativeName>
        <fullName evidence="8">Rnf electron transport complex subunit C</fullName>
    </alternativeName>
</protein>
<dbReference type="GO" id="GO:0009055">
    <property type="term" value="F:electron transfer activity"/>
    <property type="evidence" value="ECO:0007669"/>
    <property type="project" value="InterPro"/>
</dbReference>
<dbReference type="GO" id="GO:0005886">
    <property type="term" value="C:plasma membrane"/>
    <property type="evidence" value="ECO:0007669"/>
    <property type="project" value="UniProtKB-SubCell"/>
</dbReference>
<feature type="domain" description="4Fe-4S ferredoxin-type" evidence="9">
    <location>
        <begin position="394"/>
        <end position="424"/>
    </location>
</feature>
<dbReference type="InterPro" id="IPR010208">
    <property type="entry name" value="Ion_transpt_RnfC/RsxC"/>
</dbReference>
<dbReference type="PROSITE" id="PS00198">
    <property type="entry name" value="4FE4S_FER_1"/>
    <property type="match status" value="1"/>
</dbReference>
<dbReference type="EC" id="7.-.-.-" evidence="8"/>
<comment type="similarity">
    <text evidence="8">Belongs to the 4Fe4S bacterial-type ferredoxin family. RnfC subfamily.</text>
</comment>
<dbReference type="SUPFAM" id="SSF46548">
    <property type="entry name" value="alpha-helical ferredoxin"/>
    <property type="match status" value="1"/>
</dbReference>
<dbReference type="PANTHER" id="PTHR43034:SF2">
    <property type="entry name" value="ION-TRANSLOCATING OXIDOREDUCTASE COMPLEX SUBUNIT C"/>
    <property type="match status" value="1"/>
</dbReference>
<dbReference type="HAMAP" id="MF_00461">
    <property type="entry name" value="RsxC_RnfC"/>
    <property type="match status" value="1"/>
</dbReference>
<evidence type="ECO:0000259" key="9">
    <source>
        <dbReference type="PROSITE" id="PS51379"/>
    </source>
</evidence>
<dbReference type="EMBL" id="JACOOR010000005">
    <property type="protein sequence ID" value="MBC5660035.1"/>
    <property type="molecule type" value="Genomic_DNA"/>
</dbReference>
<keyword evidence="2 8" id="KW-0004">4Fe-4S</keyword>
<feature type="binding site" evidence="8">
    <location>
        <position position="409"/>
    </location>
    <ligand>
        <name>[4Fe-4S] cluster</name>
        <dbReference type="ChEBI" id="CHEBI:49883"/>
        <label>2</label>
    </ligand>
</feature>
<keyword evidence="8" id="KW-1278">Translocase</keyword>
<feature type="binding site" evidence="8">
    <location>
        <position position="406"/>
    </location>
    <ligand>
        <name>[4Fe-4S] cluster</name>
        <dbReference type="ChEBI" id="CHEBI:49883"/>
        <label>2</label>
    </ligand>
</feature>
<evidence type="ECO:0000256" key="1">
    <source>
        <dbReference type="ARBA" id="ARBA00022448"/>
    </source>
</evidence>
<dbReference type="InterPro" id="IPR037225">
    <property type="entry name" value="Nuo51_FMN-bd_sf"/>
</dbReference>
<evidence type="ECO:0000256" key="4">
    <source>
        <dbReference type="ARBA" id="ARBA00022737"/>
    </source>
</evidence>
<sequence>MAHVTFKGGVFPHKRKRFTREKALEKFRPGRELVYPLRQHIGGTAVPVVAVGERVLEGQLLAEASGDISARIHASVSGTVTAIEPRMTASGRELLSVVLENDGLYEQMPVEQPVPWQTLEPGEVLRKIREAGIVGMGGAGFPTHVKLGVRNAKRIRYVIVNGTECEPYMTSDYRRMLESTEELVEGLRIVLSLFERATGVFAIEDNKRDAITAIQLASGSESRMEVRVLETKYPQGAERMLIYACTGAEIHGGQLPADAGCIILNVETLHAIYEALVLGRPVTRRALTVTGKALKNPKNLLVPIGTLFEELPEAAGGFGKKPEKFLSGGPMRGTELPTLQVPVLKTTTGFLCMSKNYQERPGVCIRCGACVEVCPIRLLPTKLADIAEADRQDEFRDMNGMECLGCGSCSFVCPARRMLAPSIQTMRRKLLTQGKR</sequence>
<feature type="binding site" evidence="8">
    <location>
        <position position="403"/>
    </location>
    <ligand>
        <name>[4Fe-4S] cluster</name>
        <dbReference type="ChEBI" id="CHEBI:49883"/>
        <label>2</label>
    </ligand>
</feature>
<dbReference type="PANTHER" id="PTHR43034">
    <property type="entry name" value="ION-TRANSLOCATING OXIDOREDUCTASE COMPLEX SUBUNIT C"/>
    <property type="match status" value="1"/>
</dbReference>
<keyword evidence="8" id="KW-0472">Membrane</keyword>
<dbReference type="InterPro" id="IPR019554">
    <property type="entry name" value="Soluble_ligand-bd"/>
</dbReference>
<proteinExistence type="inferred from homology"/>
<comment type="subcellular location">
    <subcellularLocation>
        <location evidence="8">Cell membrane</location>
        <topology evidence="8">Peripheral membrane protein</topology>
    </subcellularLocation>
</comment>
<keyword evidence="7 8" id="KW-0411">Iron-sulfur</keyword>
<evidence type="ECO:0000256" key="5">
    <source>
        <dbReference type="ARBA" id="ARBA00022982"/>
    </source>
</evidence>
<dbReference type="GO" id="GO:0051539">
    <property type="term" value="F:4 iron, 4 sulfur cluster binding"/>
    <property type="evidence" value="ECO:0007669"/>
    <property type="project" value="UniProtKB-KW"/>
</dbReference>
<evidence type="ECO:0000256" key="3">
    <source>
        <dbReference type="ARBA" id="ARBA00022723"/>
    </source>
</evidence>
<feature type="binding site" evidence="8">
    <location>
        <position position="367"/>
    </location>
    <ligand>
        <name>[4Fe-4S] cluster</name>
        <dbReference type="ChEBI" id="CHEBI:49883"/>
        <label>1</label>
    </ligand>
</feature>
<keyword evidence="3 8" id="KW-0479">Metal-binding</keyword>
<dbReference type="Gene3D" id="3.30.70.20">
    <property type="match status" value="1"/>
</dbReference>
<evidence type="ECO:0000313" key="10">
    <source>
        <dbReference type="EMBL" id="MBC5660035.1"/>
    </source>
</evidence>
<accession>A0A923LD96</accession>
<dbReference type="InterPro" id="IPR017900">
    <property type="entry name" value="4Fe4S_Fe_S_CS"/>
</dbReference>
<dbReference type="Pfam" id="PF01512">
    <property type="entry name" value="Complex1_51K"/>
    <property type="match status" value="1"/>
</dbReference>
<keyword evidence="11" id="KW-1185">Reference proteome</keyword>
<dbReference type="Pfam" id="PF13375">
    <property type="entry name" value="RnfC_N"/>
    <property type="match status" value="1"/>
</dbReference>
<feature type="binding site" evidence="8">
    <location>
        <position position="413"/>
    </location>
    <ligand>
        <name>[4Fe-4S] cluster</name>
        <dbReference type="ChEBI" id="CHEBI:49883"/>
        <label>1</label>
    </ligand>
</feature>
<comment type="cofactor">
    <cofactor evidence="8">
        <name>[4Fe-4S] cluster</name>
        <dbReference type="ChEBI" id="CHEBI:49883"/>
    </cofactor>
    <text evidence="8">Binds 2 [4Fe-4S] clusters per subunit.</text>
</comment>
<keyword evidence="8" id="KW-1003">Cell membrane</keyword>
<evidence type="ECO:0000256" key="2">
    <source>
        <dbReference type="ARBA" id="ARBA00022485"/>
    </source>
</evidence>
<name>A0A923LD96_9FIRM</name>
<comment type="function">
    <text evidence="8">Part of a membrane-bound complex that couples electron transfer with translocation of ions across the membrane.</text>
</comment>
<comment type="caution">
    <text evidence="10">The sequence shown here is derived from an EMBL/GenBank/DDBJ whole genome shotgun (WGS) entry which is preliminary data.</text>
</comment>
<feature type="domain" description="4Fe-4S ferredoxin-type" evidence="9">
    <location>
        <begin position="355"/>
        <end position="384"/>
    </location>
</feature>
<keyword evidence="5 8" id="KW-0249">Electron transport</keyword>
<dbReference type="InterPro" id="IPR011538">
    <property type="entry name" value="Nuo51_FMN-bd"/>
</dbReference>
<dbReference type="NCBIfam" id="TIGR01945">
    <property type="entry name" value="rnfC"/>
    <property type="match status" value="1"/>
</dbReference>
<dbReference type="Pfam" id="PF10531">
    <property type="entry name" value="SLBB"/>
    <property type="match status" value="1"/>
</dbReference>
<evidence type="ECO:0000256" key="6">
    <source>
        <dbReference type="ARBA" id="ARBA00023004"/>
    </source>
</evidence>
<dbReference type="Gene3D" id="3.40.50.11540">
    <property type="entry name" value="NADH-ubiquinone oxidoreductase 51kDa subunit"/>
    <property type="match status" value="1"/>
</dbReference>